<proteinExistence type="predicted"/>
<sequence length="90" mass="10574">MIRGNKRIIIFLLAAVVLFMLWNSFRSSTFEVITVQKVGEHETTVINLSNRVRTIKIPIDISKLVKENNEYTILYDKRIFDKHRLRAISP</sequence>
<gene>
    <name evidence="1" type="ORF">SAMN05421578_13123</name>
</gene>
<accession>A0ABY1KDU4</accession>
<name>A0ABY1KDU4_9BACL</name>
<protein>
    <submittedName>
        <fullName evidence="1">Uncharacterized protein</fullName>
    </submittedName>
</protein>
<organism evidence="1 2">
    <name type="scientific">Paenibacillus macquariensis</name>
    <dbReference type="NCBI Taxonomy" id="948756"/>
    <lineage>
        <taxon>Bacteria</taxon>
        <taxon>Bacillati</taxon>
        <taxon>Bacillota</taxon>
        <taxon>Bacilli</taxon>
        <taxon>Bacillales</taxon>
        <taxon>Paenibacillaceae</taxon>
        <taxon>Paenibacillus</taxon>
    </lineage>
</organism>
<evidence type="ECO:0000313" key="2">
    <source>
        <dbReference type="Proteomes" id="UP000186666"/>
    </source>
</evidence>
<reference evidence="1 2" key="1">
    <citation type="submission" date="2017-01" db="EMBL/GenBank/DDBJ databases">
        <authorList>
            <person name="Varghese N."/>
            <person name="Submissions S."/>
        </authorList>
    </citation>
    <scope>NUCLEOTIDE SEQUENCE [LARGE SCALE GENOMIC DNA]</scope>
    <source>
        <strain evidence="1 2">ATCC 23464</strain>
    </source>
</reference>
<dbReference type="Proteomes" id="UP000186666">
    <property type="component" value="Unassembled WGS sequence"/>
</dbReference>
<comment type="caution">
    <text evidence="1">The sequence shown here is derived from an EMBL/GenBank/DDBJ whole genome shotgun (WGS) entry which is preliminary data.</text>
</comment>
<evidence type="ECO:0000313" key="1">
    <source>
        <dbReference type="EMBL" id="SIR67662.1"/>
    </source>
</evidence>
<dbReference type="EMBL" id="FTNK01000031">
    <property type="protein sequence ID" value="SIR67662.1"/>
    <property type="molecule type" value="Genomic_DNA"/>
</dbReference>
<keyword evidence="2" id="KW-1185">Reference proteome</keyword>